<sequence length="391" mass="41451">MLSFSRSPGATLRRVSSSPAAVAVQDRLFRALAVLRVIVLANAVALNLYRWGHYRHPVAVAACVTVMVLWTGLATWLYADPRRRTRLLLGADLAIALALLVATPLVKGSGFHATVPGFWVMAALLAWSIQYRWAGGLVAGLLLASVDLSLRPEIRQSDYGNAFLLVIGGPIVGFMCASLQEMAADREVAERAAAMAAERARLARVVHDGVLQVLALVQRRGRELGGEAGELGRLAGEQERELRTLIRAQEAVTPTPADTVDLVSELSRLERSGSVTVSTPAAPVELPAAAGRELLAAVRACLDNVRVHVGDDAPAWVLVQAFPDRIEVSVRDDGPGIPPGRLEQAAAQGRLGVIGSIRGRIADLGGSAQLVTGSGGTEWELVVPREAPGLP</sequence>
<evidence type="ECO:0000259" key="6">
    <source>
        <dbReference type="Pfam" id="PF19354"/>
    </source>
</evidence>
<dbReference type="Gene3D" id="3.30.565.10">
    <property type="entry name" value="Histidine kinase-like ATPase, C-terminal domain"/>
    <property type="match status" value="1"/>
</dbReference>
<keyword evidence="3" id="KW-0902">Two-component regulatory system</keyword>
<keyword evidence="1" id="KW-0808">Transferase</keyword>
<keyword evidence="2 7" id="KW-0418">Kinase</keyword>
<dbReference type="Pfam" id="PF19354">
    <property type="entry name" value="DUF5931"/>
    <property type="match status" value="1"/>
</dbReference>
<organism evidence="7 8">
    <name type="scientific">Nocardioides pocheonensis</name>
    <dbReference type="NCBI Taxonomy" id="661485"/>
    <lineage>
        <taxon>Bacteria</taxon>
        <taxon>Bacillati</taxon>
        <taxon>Actinomycetota</taxon>
        <taxon>Actinomycetes</taxon>
        <taxon>Propionibacteriales</taxon>
        <taxon>Nocardioidaceae</taxon>
        <taxon>Nocardioides</taxon>
    </lineage>
</organism>
<dbReference type="GO" id="GO:0016301">
    <property type="term" value="F:kinase activity"/>
    <property type="evidence" value="ECO:0007669"/>
    <property type="project" value="UniProtKB-KW"/>
</dbReference>
<dbReference type="InterPro" id="IPR036890">
    <property type="entry name" value="HATPase_C_sf"/>
</dbReference>
<keyword evidence="4" id="KW-1133">Transmembrane helix</keyword>
<keyword evidence="4" id="KW-0472">Membrane</keyword>
<keyword evidence="4" id="KW-0812">Transmembrane</keyword>
<evidence type="ECO:0000256" key="2">
    <source>
        <dbReference type="ARBA" id="ARBA00022777"/>
    </source>
</evidence>
<dbReference type="EMBL" id="RJSF01000005">
    <property type="protein sequence ID" value="RNM16932.1"/>
    <property type="molecule type" value="Genomic_DNA"/>
</dbReference>
<dbReference type="InterPro" id="IPR045975">
    <property type="entry name" value="DUF5931"/>
</dbReference>
<name>A0A3N0GXX0_9ACTN</name>
<proteinExistence type="predicted"/>
<dbReference type="PANTHER" id="PTHR24421:SF61">
    <property type="entry name" value="OXYGEN SENSOR HISTIDINE KINASE NREB"/>
    <property type="match status" value="1"/>
</dbReference>
<reference evidence="7 8" key="1">
    <citation type="submission" date="2018-11" db="EMBL/GenBank/DDBJ databases">
        <authorList>
            <person name="Li F."/>
        </authorList>
    </citation>
    <scope>NUCLEOTIDE SEQUENCE [LARGE SCALE GENOMIC DNA]</scope>
    <source>
        <strain evidence="7 8">Gsoil 818</strain>
    </source>
</reference>
<evidence type="ECO:0000256" key="1">
    <source>
        <dbReference type="ARBA" id="ARBA00022679"/>
    </source>
</evidence>
<gene>
    <name evidence="7" type="ORF">EFL26_02240</name>
</gene>
<evidence type="ECO:0000259" key="5">
    <source>
        <dbReference type="Pfam" id="PF02518"/>
    </source>
</evidence>
<dbReference type="Pfam" id="PF02518">
    <property type="entry name" value="HATPase_c"/>
    <property type="match status" value="1"/>
</dbReference>
<feature type="domain" description="DUF5931" evidence="6">
    <location>
        <begin position="21"/>
        <end position="175"/>
    </location>
</feature>
<feature type="transmembrane region" description="Helical" evidence="4">
    <location>
        <begin position="86"/>
        <end position="106"/>
    </location>
</feature>
<feature type="domain" description="Histidine kinase/HSP90-like ATPase" evidence="5">
    <location>
        <begin position="294"/>
        <end position="385"/>
    </location>
</feature>
<evidence type="ECO:0000256" key="3">
    <source>
        <dbReference type="ARBA" id="ARBA00023012"/>
    </source>
</evidence>
<dbReference type="GO" id="GO:0000160">
    <property type="term" value="P:phosphorelay signal transduction system"/>
    <property type="evidence" value="ECO:0007669"/>
    <property type="project" value="UniProtKB-KW"/>
</dbReference>
<accession>A0A3N0GXX0</accession>
<keyword evidence="8" id="KW-1185">Reference proteome</keyword>
<dbReference type="Proteomes" id="UP000279994">
    <property type="component" value="Unassembled WGS sequence"/>
</dbReference>
<evidence type="ECO:0000313" key="8">
    <source>
        <dbReference type="Proteomes" id="UP000279994"/>
    </source>
</evidence>
<dbReference type="PANTHER" id="PTHR24421">
    <property type="entry name" value="NITRATE/NITRITE SENSOR PROTEIN NARX-RELATED"/>
    <property type="match status" value="1"/>
</dbReference>
<dbReference type="InterPro" id="IPR050482">
    <property type="entry name" value="Sensor_HK_TwoCompSys"/>
</dbReference>
<evidence type="ECO:0000313" key="7">
    <source>
        <dbReference type="EMBL" id="RNM16932.1"/>
    </source>
</evidence>
<feature type="transmembrane region" description="Helical" evidence="4">
    <location>
        <begin position="162"/>
        <end position="180"/>
    </location>
</feature>
<dbReference type="InterPro" id="IPR003594">
    <property type="entry name" value="HATPase_dom"/>
</dbReference>
<feature type="transmembrane region" description="Helical" evidence="4">
    <location>
        <begin position="118"/>
        <end position="150"/>
    </location>
</feature>
<comment type="caution">
    <text evidence="7">The sequence shown here is derived from an EMBL/GenBank/DDBJ whole genome shotgun (WGS) entry which is preliminary data.</text>
</comment>
<evidence type="ECO:0000256" key="4">
    <source>
        <dbReference type="SAM" id="Phobius"/>
    </source>
</evidence>
<dbReference type="NCBIfam" id="NF047322">
    <property type="entry name" value="HK_morpho_MacS"/>
    <property type="match status" value="1"/>
</dbReference>
<feature type="transmembrane region" description="Helical" evidence="4">
    <location>
        <begin position="33"/>
        <end position="52"/>
    </location>
</feature>
<protein>
    <submittedName>
        <fullName evidence="7">Histidine kinase</fullName>
    </submittedName>
</protein>
<feature type="transmembrane region" description="Helical" evidence="4">
    <location>
        <begin position="58"/>
        <end position="79"/>
    </location>
</feature>
<dbReference type="AlphaFoldDB" id="A0A3N0GXX0"/>
<dbReference type="OrthoDB" id="5181554at2"/>
<dbReference type="SUPFAM" id="SSF55874">
    <property type="entry name" value="ATPase domain of HSP90 chaperone/DNA topoisomerase II/histidine kinase"/>
    <property type="match status" value="1"/>
</dbReference>